<evidence type="ECO:0000313" key="2">
    <source>
        <dbReference type="Proteomes" id="UP001208017"/>
    </source>
</evidence>
<keyword evidence="2" id="KW-1185">Reference proteome</keyword>
<dbReference type="Gene3D" id="3.30.530.20">
    <property type="match status" value="1"/>
</dbReference>
<dbReference type="InterPro" id="IPR019587">
    <property type="entry name" value="Polyketide_cyclase/dehydratase"/>
</dbReference>
<gene>
    <name evidence="1" type="ORF">OS242_18070</name>
</gene>
<dbReference type="Proteomes" id="UP001208017">
    <property type="component" value="Unassembled WGS sequence"/>
</dbReference>
<accession>A0ABT3X8C5</accession>
<proteinExistence type="predicted"/>
<name>A0ABT3X8C5_9BACL</name>
<organism evidence="1 2">
    <name type="scientific">Tumebacillus lacus</name>
    <dbReference type="NCBI Taxonomy" id="2995335"/>
    <lineage>
        <taxon>Bacteria</taxon>
        <taxon>Bacillati</taxon>
        <taxon>Bacillota</taxon>
        <taxon>Bacilli</taxon>
        <taxon>Bacillales</taxon>
        <taxon>Alicyclobacillaceae</taxon>
        <taxon>Tumebacillus</taxon>
    </lineage>
</organism>
<dbReference type="InterPro" id="IPR023393">
    <property type="entry name" value="START-like_dom_sf"/>
</dbReference>
<protein>
    <submittedName>
        <fullName evidence="1">SRPBCC family protein</fullName>
    </submittedName>
</protein>
<reference evidence="1 2" key="1">
    <citation type="submission" date="2022-11" db="EMBL/GenBank/DDBJ databases">
        <title>Study of microbial diversity in lake waters.</title>
        <authorList>
            <person name="Zhang J."/>
        </authorList>
    </citation>
    <scope>NUCLEOTIDE SEQUENCE [LARGE SCALE GENOMIC DNA]</scope>
    <source>
        <strain evidence="1 2">DT12</strain>
    </source>
</reference>
<dbReference type="Pfam" id="PF10604">
    <property type="entry name" value="Polyketide_cyc2"/>
    <property type="match status" value="1"/>
</dbReference>
<dbReference type="CDD" id="cd07812">
    <property type="entry name" value="SRPBCC"/>
    <property type="match status" value="1"/>
</dbReference>
<dbReference type="EMBL" id="JAPMLT010000013">
    <property type="protein sequence ID" value="MCX7571855.1"/>
    <property type="molecule type" value="Genomic_DNA"/>
</dbReference>
<comment type="caution">
    <text evidence="1">The sequence shown here is derived from an EMBL/GenBank/DDBJ whole genome shotgun (WGS) entry which is preliminary data.</text>
</comment>
<sequence length="149" mass="17655">MIRWKEETILEANIEHVWALFSDQNIKRIMPKVEEHTLVEKTEREVGAKHQQTYREGKRVETYIVETTAYEESEDKKRKQTSFVLGKAFEITTTFTLYKIDETHTRFEYEGQNKGVNFVGRAMLKLGSKESNNKVVEEFMQRVKEEAMK</sequence>
<dbReference type="SUPFAM" id="SSF55961">
    <property type="entry name" value="Bet v1-like"/>
    <property type="match status" value="1"/>
</dbReference>
<evidence type="ECO:0000313" key="1">
    <source>
        <dbReference type="EMBL" id="MCX7571855.1"/>
    </source>
</evidence>
<dbReference type="RefSeq" id="WP_267153102.1">
    <property type="nucleotide sequence ID" value="NZ_JAPMLT010000013.1"/>
</dbReference>